<proteinExistence type="predicted"/>
<dbReference type="Gene3D" id="1.25.40.10">
    <property type="entry name" value="Tetratricopeptide repeat domain"/>
    <property type="match status" value="1"/>
</dbReference>
<dbReference type="SUPFAM" id="SSF81901">
    <property type="entry name" value="HCP-like"/>
    <property type="match status" value="1"/>
</dbReference>
<keyword evidence="2" id="KW-1185">Reference proteome</keyword>
<dbReference type="Pfam" id="PF07721">
    <property type="entry name" value="TPR_4"/>
    <property type="match status" value="2"/>
</dbReference>
<reference evidence="1 2" key="1">
    <citation type="submission" date="2021-06" db="EMBL/GenBank/DDBJ databases">
        <title>Actinomycetes sequencing.</title>
        <authorList>
            <person name="Shan Q."/>
        </authorList>
    </citation>
    <scope>NUCLEOTIDE SEQUENCE [LARGE SCALE GENOMIC DNA]</scope>
    <source>
        <strain evidence="1 2">NEAU-G5</strain>
    </source>
</reference>
<dbReference type="InterPro" id="IPR011717">
    <property type="entry name" value="TPR-4"/>
</dbReference>
<sequence>MTGPYPYDEQDTTLAERYGSADSIEWHGQRVHPMYCEPLGADPVVLTLTLQRSAPPAGVIGLGIGVSVLSGHVALNGRRLRGVDVWTDAMTGGVDIELRGAGPEAAFTLTPVWMPADGLTVSWIGNYGVLIDRAPGPARPTLRCSTGIGAPDFTELVVRIGVRTLEDDRSRYRGALYDLGVAMHGRGDTDQACALWTQAADFGHLGAAYDLGVVRFRRGELTEAEHWWRAAADHGDIRAMAGLAEVLDRTGNASEARRWRAVASGMTPT</sequence>
<dbReference type="RefSeq" id="WP_215920027.1">
    <property type="nucleotide sequence ID" value="NZ_JAHKNI010000008.1"/>
</dbReference>
<dbReference type="EMBL" id="JAHKNI010000008">
    <property type="protein sequence ID" value="MBU3064682.1"/>
    <property type="molecule type" value="Genomic_DNA"/>
</dbReference>
<evidence type="ECO:0000313" key="1">
    <source>
        <dbReference type="EMBL" id="MBU3064682.1"/>
    </source>
</evidence>
<gene>
    <name evidence="1" type="ORF">KO481_24520</name>
</gene>
<dbReference type="Proteomes" id="UP000733379">
    <property type="component" value="Unassembled WGS sequence"/>
</dbReference>
<dbReference type="InterPro" id="IPR011990">
    <property type="entry name" value="TPR-like_helical_dom_sf"/>
</dbReference>
<organism evidence="1 2">
    <name type="scientific">Nocardia albiluteola</name>
    <dbReference type="NCBI Taxonomy" id="2842303"/>
    <lineage>
        <taxon>Bacteria</taxon>
        <taxon>Bacillati</taxon>
        <taxon>Actinomycetota</taxon>
        <taxon>Actinomycetes</taxon>
        <taxon>Mycobacteriales</taxon>
        <taxon>Nocardiaceae</taxon>
        <taxon>Nocardia</taxon>
    </lineage>
</organism>
<name>A0ABS6B305_9NOCA</name>
<evidence type="ECO:0000313" key="2">
    <source>
        <dbReference type="Proteomes" id="UP000733379"/>
    </source>
</evidence>
<protein>
    <submittedName>
        <fullName evidence="1">Tetratricopeptide repeat protein</fullName>
    </submittedName>
</protein>
<accession>A0ABS6B305</accession>
<comment type="caution">
    <text evidence="1">The sequence shown here is derived from an EMBL/GenBank/DDBJ whole genome shotgun (WGS) entry which is preliminary data.</text>
</comment>